<feature type="chain" id="PRO_5039897645" evidence="1">
    <location>
        <begin position="20"/>
        <end position="303"/>
    </location>
</feature>
<comment type="caution">
    <text evidence="2">The sequence shown here is derived from an EMBL/GenBank/DDBJ whole genome shotgun (WGS) entry which is preliminary data.</text>
</comment>
<feature type="signal peptide" evidence="1">
    <location>
        <begin position="1"/>
        <end position="19"/>
    </location>
</feature>
<organism evidence="2 3">
    <name type="scientific">Polypedilum vanderplanki</name>
    <name type="common">Sleeping chironomid midge</name>
    <dbReference type="NCBI Taxonomy" id="319348"/>
    <lineage>
        <taxon>Eukaryota</taxon>
        <taxon>Metazoa</taxon>
        <taxon>Ecdysozoa</taxon>
        <taxon>Arthropoda</taxon>
        <taxon>Hexapoda</taxon>
        <taxon>Insecta</taxon>
        <taxon>Pterygota</taxon>
        <taxon>Neoptera</taxon>
        <taxon>Endopterygota</taxon>
        <taxon>Diptera</taxon>
        <taxon>Nematocera</taxon>
        <taxon>Chironomoidea</taxon>
        <taxon>Chironomidae</taxon>
        <taxon>Chironominae</taxon>
        <taxon>Polypedilum</taxon>
        <taxon>Polypedilum</taxon>
    </lineage>
</organism>
<reference evidence="2" key="1">
    <citation type="submission" date="2021-03" db="EMBL/GenBank/DDBJ databases">
        <title>Chromosome level genome of the anhydrobiotic midge Polypedilum vanderplanki.</title>
        <authorList>
            <person name="Yoshida Y."/>
            <person name="Kikawada T."/>
            <person name="Gusev O."/>
        </authorList>
    </citation>
    <scope>NUCLEOTIDE SEQUENCE</scope>
    <source>
        <strain evidence="2">NIAS01</strain>
        <tissue evidence="2">Whole body or cell culture</tissue>
    </source>
</reference>
<keyword evidence="1" id="KW-0732">Signal</keyword>
<evidence type="ECO:0000313" key="3">
    <source>
        <dbReference type="Proteomes" id="UP001107558"/>
    </source>
</evidence>
<dbReference type="OrthoDB" id="6425203at2759"/>
<dbReference type="AlphaFoldDB" id="A0A9J6CPB8"/>
<sequence length="303" mass="34342">MIFGLKLLSILWLVNLSFGLPAEYQKNSPTSIVADESRHFHHSAIDDSDFVPIIPSPIDPHPIISLHSDPQLNPIDFFSSFYRNRHHLSTSRPFAVRHISSTTSTRQQQHVSSTHAPTTNFDSSLLGSGNFAIMRGGTFYPEENDEDYRYGSGTSFFDNAGRPFALPLERPKQQKPQQFSDNPFANFKDFADITAGADVSDFSNLVVIYANRNSTKHEPRNILEQLQLLDQQNESENHETEVSSTSLPIKSTKLSKFKTKLRSTKLKQKEYAMKKVQKPKQEKKKNLLVEDNVDYVDPLVADS</sequence>
<dbReference type="EMBL" id="JADBJN010000001">
    <property type="protein sequence ID" value="KAG5683829.1"/>
    <property type="molecule type" value="Genomic_DNA"/>
</dbReference>
<proteinExistence type="predicted"/>
<evidence type="ECO:0000256" key="1">
    <source>
        <dbReference type="SAM" id="SignalP"/>
    </source>
</evidence>
<evidence type="ECO:0000313" key="2">
    <source>
        <dbReference type="EMBL" id="KAG5683829.1"/>
    </source>
</evidence>
<protein>
    <submittedName>
        <fullName evidence="2">Uncharacterized protein</fullName>
    </submittedName>
</protein>
<keyword evidence="3" id="KW-1185">Reference proteome</keyword>
<dbReference type="Proteomes" id="UP001107558">
    <property type="component" value="Chromosome 1"/>
</dbReference>
<name>A0A9J6CPB8_POLVA</name>
<accession>A0A9J6CPB8</accession>
<gene>
    <name evidence="2" type="ORF">PVAND_013092</name>
</gene>